<dbReference type="STRING" id="1395513.P343_16895"/>
<accession>V6IU28</accession>
<keyword evidence="5" id="KW-1185">Reference proteome</keyword>
<feature type="coiled-coil region" evidence="1">
    <location>
        <begin position="202"/>
        <end position="229"/>
    </location>
</feature>
<protein>
    <recommendedName>
        <fullName evidence="3">YhaN AAA domain-containing protein</fullName>
    </recommendedName>
</protein>
<dbReference type="PANTHER" id="PTHR41259:SF1">
    <property type="entry name" value="DOUBLE-STRAND BREAK REPAIR RAD50 ATPASE, PUTATIVE-RELATED"/>
    <property type="match status" value="1"/>
</dbReference>
<feature type="domain" description="YhaN AAA" evidence="3">
    <location>
        <begin position="1"/>
        <end position="194"/>
    </location>
</feature>
<evidence type="ECO:0000313" key="5">
    <source>
        <dbReference type="Proteomes" id="UP000018296"/>
    </source>
</evidence>
<reference evidence="4 5" key="1">
    <citation type="journal article" date="2013" name="Genome Announc.">
        <title>Genome Sequence of Sporolactobacillus laevolacticus DSM442, an Efficient Polymer-Grade D-Lactate Producer from Agricultural Waste Cottonseed as a Nitrogen Source.</title>
        <authorList>
            <person name="Wang H."/>
            <person name="Wang L."/>
            <person name="Ju J."/>
            <person name="Yu B."/>
            <person name="Ma Y."/>
        </authorList>
    </citation>
    <scope>NUCLEOTIDE SEQUENCE [LARGE SCALE GENOMIC DNA]</scope>
    <source>
        <strain evidence="4 5">DSM 442</strain>
    </source>
</reference>
<gene>
    <name evidence="4" type="ORF">P343_16895</name>
</gene>
<evidence type="ECO:0000256" key="1">
    <source>
        <dbReference type="SAM" id="Coils"/>
    </source>
</evidence>
<dbReference type="EMBL" id="AWTC01000022">
    <property type="protein sequence ID" value="EST10513.1"/>
    <property type="molecule type" value="Genomic_DNA"/>
</dbReference>
<comment type="caution">
    <text evidence="4">The sequence shown here is derived from an EMBL/GenBank/DDBJ whole genome shotgun (WGS) entry which is preliminary data.</text>
</comment>
<dbReference type="InterPro" id="IPR027417">
    <property type="entry name" value="P-loop_NTPase"/>
</dbReference>
<sequence length="934" mass="108062">MKIKTLDIKQFGRFEQKKIMLPASPFVIVYGENEAGKSTMMHFILSQLFGFPQKKALEKWRDKHHSTLFGGSMTFAADDGNTYRLERILDEEARLSSETGTSTDLRTLLRGIDRMLYQNVFCFDLEGLQDIDKKNPSDMNDLLLGAGMIGSGTLGKLELALEKKCGQLFKKSGKKPQLNRLFSDLSSCSSELKTWEKKLDTFQVLKEKIKTNNEQLAGLELQKKELQQTFQMWTAFSAARPLLMTLRTLENERKRLGLLQPFPQNGKEMFEDSRKMLISLKKELRDLNEQIDHLDDSIQMIRIDAQWSEEEPALLRLFRSAANDEQNGKERRRLEDELREHRAAYRQLCDQLGEDWTSEKIRQASSEFTLDQQLKNKLNRWKKSLARKQEAARDLDSMNEKIAFLEKRLKDLSGDHGAIGSRVKERSGGSGSRVIVACIIALVLTITMTLMSALLITPLAGVPVFIIGLAMAGGIFFVTGSRKENRKGMEQFHHILDDRQSAEASLTVDQLRSAKTALDQKREDVRSCTISCEEEKRNIQLWLRERGYSIDDLDWAEETVRLVGQAQEKCRKIDTLNDQLRHLIKSHENFENECLELAKKLGMPGGDATYLEKQYHLVTERIRQRQELSKQRLIYVKQRERFSNRIEALIHEQKKLFNQAQVEDEQQFFKAAEYAVRVDELTKQIQACRIQLLELTGSEKRLQYYFSYLDENKWEGLTELDFKNHISELEADLKTIRDQVSKDQASCESMEENDSYREMLDRYHTLLTEANLTAKDWAVYETALWAIQKAKEQYREQRLPKVMKEALHYFQYVTDGRYETLQLGDDGFIAGRSDGRRFSAAELSRGTAEQLYLSLRLALMGVFSGDETLPLIIDDGFVNFDHERSEKVYRLLEKVSEKRQVILLTCHINAYMKEHPESILRLQDNMNESLGSTI</sequence>
<evidence type="ECO:0000313" key="4">
    <source>
        <dbReference type="EMBL" id="EST10513.1"/>
    </source>
</evidence>
<dbReference type="Proteomes" id="UP000018296">
    <property type="component" value="Unassembled WGS sequence"/>
</dbReference>
<keyword evidence="2" id="KW-0812">Transmembrane</keyword>
<evidence type="ECO:0000256" key="2">
    <source>
        <dbReference type="SAM" id="Phobius"/>
    </source>
</evidence>
<evidence type="ECO:0000259" key="3">
    <source>
        <dbReference type="Pfam" id="PF13514"/>
    </source>
</evidence>
<dbReference type="SUPFAM" id="SSF52540">
    <property type="entry name" value="P-loop containing nucleoside triphosphate hydrolases"/>
    <property type="match status" value="3"/>
</dbReference>
<dbReference type="Pfam" id="PF13514">
    <property type="entry name" value="AAA_27"/>
    <property type="match status" value="1"/>
</dbReference>
<dbReference type="InterPro" id="IPR038734">
    <property type="entry name" value="YhaN_AAA"/>
</dbReference>
<keyword evidence="1" id="KW-0175">Coiled coil</keyword>
<dbReference type="OrthoDB" id="9764467at2"/>
<dbReference type="RefSeq" id="WP_023511578.1">
    <property type="nucleotide sequence ID" value="NZ_AWTC01000022.1"/>
</dbReference>
<keyword evidence="2" id="KW-0472">Membrane</keyword>
<feature type="transmembrane region" description="Helical" evidence="2">
    <location>
        <begin position="434"/>
        <end position="456"/>
    </location>
</feature>
<dbReference type="PATRIC" id="fig|1395513.3.peg.3428"/>
<name>V6IU28_9BACL</name>
<keyword evidence="2" id="KW-1133">Transmembrane helix</keyword>
<dbReference type="PANTHER" id="PTHR41259">
    <property type="entry name" value="DOUBLE-STRAND BREAK REPAIR RAD50 ATPASE, PUTATIVE-RELATED"/>
    <property type="match status" value="1"/>
</dbReference>
<feature type="coiled-coil region" evidence="1">
    <location>
        <begin position="331"/>
        <end position="415"/>
    </location>
</feature>
<dbReference type="AlphaFoldDB" id="V6IU28"/>
<feature type="transmembrane region" description="Helical" evidence="2">
    <location>
        <begin position="462"/>
        <end position="479"/>
    </location>
</feature>
<feature type="coiled-coil region" evidence="1">
    <location>
        <begin position="270"/>
        <end position="304"/>
    </location>
</feature>
<proteinExistence type="predicted"/>
<dbReference type="eggNOG" id="COG4717">
    <property type="taxonomic scope" value="Bacteria"/>
</dbReference>
<organism evidence="4 5">
    <name type="scientific">Sporolactobacillus laevolacticus DSM 442</name>
    <dbReference type="NCBI Taxonomy" id="1395513"/>
    <lineage>
        <taxon>Bacteria</taxon>
        <taxon>Bacillati</taxon>
        <taxon>Bacillota</taxon>
        <taxon>Bacilli</taxon>
        <taxon>Bacillales</taxon>
        <taxon>Sporolactobacillaceae</taxon>
        <taxon>Sporolactobacillus</taxon>
    </lineage>
</organism>
<dbReference type="Gene3D" id="3.40.50.300">
    <property type="entry name" value="P-loop containing nucleotide triphosphate hydrolases"/>
    <property type="match status" value="2"/>
</dbReference>